<organism evidence="1 2">
    <name type="scientific">Diphasiastrum complanatum</name>
    <name type="common">Issler's clubmoss</name>
    <name type="synonym">Lycopodium complanatum</name>
    <dbReference type="NCBI Taxonomy" id="34168"/>
    <lineage>
        <taxon>Eukaryota</taxon>
        <taxon>Viridiplantae</taxon>
        <taxon>Streptophyta</taxon>
        <taxon>Embryophyta</taxon>
        <taxon>Tracheophyta</taxon>
        <taxon>Lycopodiopsida</taxon>
        <taxon>Lycopodiales</taxon>
        <taxon>Lycopodiaceae</taxon>
        <taxon>Lycopodioideae</taxon>
        <taxon>Diphasiastrum</taxon>
    </lineage>
</organism>
<protein>
    <submittedName>
        <fullName evidence="1">Uncharacterized protein</fullName>
    </submittedName>
</protein>
<reference evidence="2" key="1">
    <citation type="journal article" date="2024" name="Proc. Natl. Acad. Sci. U.S.A.">
        <title>Extraordinary preservation of gene collinearity over three hundred million years revealed in homosporous lycophytes.</title>
        <authorList>
            <person name="Li C."/>
            <person name="Wickell D."/>
            <person name="Kuo L.Y."/>
            <person name="Chen X."/>
            <person name="Nie B."/>
            <person name="Liao X."/>
            <person name="Peng D."/>
            <person name="Ji J."/>
            <person name="Jenkins J."/>
            <person name="Williams M."/>
            <person name="Shu S."/>
            <person name="Plott C."/>
            <person name="Barry K."/>
            <person name="Rajasekar S."/>
            <person name="Grimwood J."/>
            <person name="Han X."/>
            <person name="Sun S."/>
            <person name="Hou Z."/>
            <person name="He W."/>
            <person name="Dai G."/>
            <person name="Sun C."/>
            <person name="Schmutz J."/>
            <person name="Leebens-Mack J.H."/>
            <person name="Li F.W."/>
            <person name="Wang L."/>
        </authorList>
    </citation>
    <scope>NUCLEOTIDE SEQUENCE [LARGE SCALE GENOMIC DNA]</scope>
    <source>
        <strain evidence="2">cv. PW_Plant_1</strain>
    </source>
</reference>
<proteinExistence type="predicted"/>
<comment type="caution">
    <text evidence="1">The sequence shown here is derived from an EMBL/GenBank/DDBJ whole genome shotgun (WGS) entry which is preliminary data.</text>
</comment>
<sequence length="106" mass="11831">MVTCDNDVFDNWMKIMEMYVAGQLPNTRGNIEPFVEKKITKGKNKIGLVKQAPGTVNLCATLFRCIEGLDPDQVRGLQAEIMAKKVLIKKGKGVEDKIDMDDACKK</sequence>
<gene>
    <name evidence="1" type="ORF">O6H91_08G017600</name>
</gene>
<dbReference type="EMBL" id="CM055099">
    <property type="protein sequence ID" value="KAJ7545949.1"/>
    <property type="molecule type" value="Genomic_DNA"/>
</dbReference>
<evidence type="ECO:0000313" key="2">
    <source>
        <dbReference type="Proteomes" id="UP001162992"/>
    </source>
</evidence>
<dbReference type="Proteomes" id="UP001162992">
    <property type="component" value="Chromosome 8"/>
</dbReference>
<evidence type="ECO:0000313" key="1">
    <source>
        <dbReference type="EMBL" id="KAJ7545949.1"/>
    </source>
</evidence>
<accession>A0ACC2CVN3</accession>
<keyword evidence="2" id="KW-1185">Reference proteome</keyword>
<name>A0ACC2CVN3_DIPCM</name>